<keyword evidence="3" id="KW-0645">Protease</keyword>
<dbReference type="InterPro" id="IPR019533">
    <property type="entry name" value="Peptidase_S26"/>
</dbReference>
<name>A0AAE4G900_9BURK</name>
<organism evidence="5">
    <name type="scientific">Herbaspirillum huttiense subsp. nephrolepidis</name>
    <dbReference type="NCBI Taxonomy" id="3075126"/>
    <lineage>
        <taxon>Bacteria</taxon>
        <taxon>Pseudomonadati</taxon>
        <taxon>Pseudomonadota</taxon>
        <taxon>Betaproteobacteria</taxon>
        <taxon>Burkholderiales</taxon>
        <taxon>Oxalobacteraceae</taxon>
        <taxon>Herbaspirillum</taxon>
    </lineage>
</organism>
<dbReference type="InterPro" id="IPR000223">
    <property type="entry name" value="Pept_S26A_signal_pept_1"/>
</dbReference>
<dbReference type="GO" id="GO:0016020">
    <property type="term" value="C:membrane"/>
    <property type="evidence" value="ECO:0007669"/>
    <property type="project" value="UniProtKB-SubCell"/>
</dbReference>
<sequence length="120" mass="13279">MYLVKIDNSFRPQRGEVVAFKAPHGLMLPQFDGKIIAKLVAGVPGDRVLIKNDRAYVNGQFIGELILNGKLGKSPGAFDRDEIVPEGKLFVIGTLPRSYDGRYWGFLNQDVLIGHVTPLL</sequence>
<feature type="domain" description="Peptidase S26" evidence="4">
    <location>
        <begin position="11"/>
        <end position="117"/>
    </location>
</feature>
<gene>
    <name evidence="5" type="primary">lepB</name>
    <name evidence="5" type="ORF">RJN63_11170</name>
</gene>
<dbReference type="GO" id="GO:0009003">
    <property type="term" value="F:signal peptidase activity"/>
    <property type="evidence" value="ECO:0007669"/>
    <property type="project" value="UniProtKB-EC"/>
</dbReference>
<proteinExistence type="inferred from homology"/>
<dbReference type="InterPro" id="IPR036286">
    <property type="entry name" value="LexA/Signal_pep-like_sf"/>
</dbReference>
<dbReference type="EMBL" id="JAVRAA010000005">
    <property type="protein sequence ID" value="MDT0337390.1"/>
    <property type="molecule type" value="Genomic_DNA"/>
</dbReference>
<reference evidence="5" key="1">
    <citation type="submission" date="2023-02" db="EMBL/GenBank/DDBJ databases">
        <title>Description of Herbaspirillum huttiense subsp. nephrolepsisexaltata and Herbaspirillum huttiense subsp. lycopersicon.</title>
        <authorList>
            <person name="Poudel M."/>
            <person name="Sharma A."/>
            <person name="Goss E."/>
            <person name="Tapia J.H."/>
            <person name="Harmon C.M."/>
            <person name="Jones J.B."/>
        </authorList>
    </citation>
    <scope>NUCLEOTIDE SEQUENCE</scope>
    <source>
        <strain evidence="5">NC40101</strain>
    </source>
</reference>
<evidence type="ECO:0000256" key="1">
    <source>
        <dbReference type="ARBA" id="ARBA00009370"/>
    </source>
</evidence>
<dbReference type="PANTHER" id="PTHR43390:SF1">
    <property type="entry name" value="CHLOROPLAST PROCESSING PEPTIDASE"/>
    <property type="match status" value="1"/>
</dbReference>
<dbReference type="Gene3D" id="2.10.109.10">
    <property type="entry name" value="Umud Fragment, subunit A"/>
    <property type="match status" value="1"/>
</dbReference>
<dbReference type="NCBIfam" id="TIGR02227">
    <property type="entry name" value="sigpep_I_bact"/>
    <property type="match status" value="1"/>
</dbReference>
<comment type="catalytic activity">
    <reaction evidence="3">
        <text>Cleavage of hydrophobic, N-terminal signal or leader sequences from secreted and periplasmic proteins.</text>
        <dbReference type="EC" id="3.4.21.89"/>
    </reaction>
</comment>
<dbReference type="GO" id="GO:0006465">
    <property type="term" value="P:signal peptide processing"/>
    <property type="evidence" value="ECO:0007669"/>
    <property type="project" value="InterPro"/>
</dbReference>
<protein>
    <recommendedName>
        <fullName evidence="2 3">Signal peptidase I</fullName>
        <ecNumber evidence="3">3.4.21.89</ecNumber>
    </recommendedName>
</protein>
<dbReference type="SUPFAM" id="SSF51306">
    <property type="entry name" value="LexA/Signal peptidase"/>
    <property type="match status" value="1"/>
</dbReference>
<dbReference type="Pfam" id="PF10502">
    <property type="entry name" value="Peptidase_S26"/>
    <property type="match status" value="1"/>
</dbReference>
<accession>A0AAE4G900</accession>
<keyword evidence="3 5" id="KW-0378">Hydrolase</keyword>
<comment type="similarity">
    <text evidence="1 3">Belongs to the peptidase S26 family.</text>
</comment>
<evidence type="ECO:0000313" key="5">
    <source>
        <dbReference type="EMBL" id="MDT0337390.1"/>
    </source>
</evidence>
<comment type="subcellular location">
    <subcellularLocation>
        <location evidence="3">Membrane</location>
        <topology evidence="3">Single-pass type II membrane protein</topology>
    </subcellularLocation>
</comment>
<dbReference type="PANTHER" id="PTHR43390">
    <property type="entry name" value="SIGNAL PEPTIDASE I"/>
    <property type="match status" value="1"/>
</dbReference>
<evidence type="ECO:0000256" key="3">
    <source>
        <dbReference type="RuleBase" id="RU362042"/>
    </source>
</evidence>
<evidence type="ECO:0000259" key="4">
    <source>
        <dbReference type="Pfam" id="PF10502"/>
    </source>
</evidence>
<evidence type="ECO:0000256" key="2">
    <source>
        <dbReference type="ARBA" id="ARBA00019232"/>
    </source>
</evidence>
<dbReference type="EC" id="3.4.21.89" evidence="3"/>
<dbReference type="GO" id="GO:0004252">
    <property type="term" value="F:serine-type endopeptidase activity"/>
    <property type="evidence" value="ECO:0007669"/>
    <property type="project" value="InterPro"/>
</dbReference>
<dbReference type="AlphaFoldDB" id="A0AAE4G900"/>
<comment type="caution">
    <text evidence="5">The sequence shown here is derived from an EMBL/GenBank/DDBJ whole genome shotgun (WGS) entry which is preliminary data.</text>
</comment>
<dbReference type="RefSeq" id="WP_284076859.1">
    <property type="nucleotide sequence ID" value="NZ_JAVLSM010000007.1"/>
</dbReference>